<proteinExistence type="predicted"/>
<sequence length="82" mass="8772">MPVPSQHSTQPICAYFGPCLNQPATVYLCAQSAFRVCCLYAAPVPCLYERAVSYQRALSVCCASAMPPLGMTLTWPTPACGP</sequence>
<dbReference type="AlphaFoldDB" id="W9S5D7"/>
<keyword evidence="2" id="KW-1185">Reference proteome</keyword>
<gene>
    <name evidence="1" type="ORF">L484_005448</name>
</gene>
<name>W9S5D7_9ROSA</name>
<protein>
    <submittedName>
        <fullName evidence="1">Uncharacterized protein</fullName>
    </submittedName>
</protein>
<evidence type="ECO:0000313" key="1">
    <source>
        <dbReference type="EMBL" id="EXC26517.1"/>
    </source>
</evidence>
<reference evidence="2" key="1">
    <citation type="submission" date="2013-01" db="EMBL/GenBank/DDBJ databases">
        <title>Draft Genome Sequence of a Mulberry Tree, Morus notabilis C.K. Schneid.</title>
        <authorList>
            <person name="He N."/>
            <person name="Zhao S."/>
        </authorList>
    </citation>
    <scope>NUCLEOTIDE SEQUENCE</scope>
</reference>
<dbReference type="EMBL" id="KE346108">
    <property type="protein sequence ID" value="EXC26517.1"/>
    <property type="molecule type" value="Genomic_DNA"/>
</dbReference>
<dbReference type="Proteomes" id="UP000030645">
    <property type="component" value="Unassembled WGS sequence"/>
</dbReference>
<accession>W9S5D7</accession>
<organism evidence="1 2">
    <name type="scientific">Morus notabilis</name>
    <dbReference type="NCBI Taxonomy" id="981085"/>
    <lineage>
        <taxon>Eukaryota</taxon>
        <taxon>Viridiplantae</taxon>
        <taxon>Streptophyta</taxon>
        <taxon>Embryophyta</taxon>
        <taxon>Tracheophyta</taxon>
        <taxon>Spermatophyta</taxon>
        <taxon>Magnoliopsida</taxon>
        <taxon>eudicotyledons</taxon>
        <taxon>Gunneridae</taxon>
        <taxon>Pentapetalae</taxon>
        <taxon>rosids</taxon>
        <taxon>fabids</taxon>
        <taxon>Rosales</taxon>
        <taxon>Moraceae</taxon>
        <taxon>Moreae</taxon>
        <taxon>Morus</taxon>
    </lineage>
</organism>
<evidence type="ECO:0000313" key="2">
    <source>
        <dbReference type="Proteomes" id="UP000030645"/>
    </source>
</evidence>